<sequence>MMDRIRLIDPSVSQKGRAPSGVSFPLLTAAVPAAGFGVAIAGLACVAEPVR</sequence>
<protein>
    <submittedName>
        <fullName evidence="2">Uncharacterized protein</fullName>
    </submittedName>
</protein>
<dbReference type="Proteomes" id="UP000199541">
    <property type="component" value="Unassembled WGS sequence"/>
</dbReference>
<comment type="caution">
    <text evidence="2">The sequence shown here is derived from an EMBL/GenBank/DDBJ whole genome shotgun (WGS) entry which is preliminary data.</text>
</comment>
<proteinExistence type="predicted"/>
<reference evidence="2 3" key="1">
    <citation type="submission" date="2016-10" db="EMBL/GenBank/DDBJ databases">
        <authorList>
            <person name="Varghese N."/>
            <person name="Submissions S."/>
        </authorList>
    </citation>
    <scope>NUCLEOTIDE SEQUENCE [LARGE SCALE GENOMIC DNA]</scope>
    <source>
        <strain evidence="2 3">DSM 24802</strain>
    </source>
</reference>
<keyword evidence="1" id="KW-0812">Transmembrane</keyword>
<gene>
    <name evidence="2" type="ORF">SAMN05444006_10361</name>
</gene>
<keyword evidence="3" id="KW-1185">Reference proteome</keyword>
<feature type="transmembrane region" description="Helical" evidence="1">
    <location>
        <begin position="21"/>
        <end position="44"/>
    </location>
</feature>
<organism evidence="2 3">
    <name type="scientific">Allgaiera indica</name>
    <dbReference type="NCBI Taxonomy" id="765699"/>
    <lineage>
        <taxon>Bacteria</taxon>
        <taxon>Pseudomonadati</taxon>
        <taxon>Pseudomonadota</taxon>
        <taxon>Alphaproteobacteria</taxon>
        <taxon>Rhodobacterales</taxon>
        <taxon>Paracoccaceae</taxon>
        <taxon>Allgaiera</taxon>
    </lineage>
</organism>
<evidence type="ECO:0000313" key="2">
    <source>
        <dbReference type="EMBL" id="SDW37754.1"/>
    </source>
</evidence>
<keyword evidence="1" id="KW-0472">Membrane</keyword>
<dbReference type="EMBL" id="FNOB01000003">
    <property type="protein sequence ID" value="SDW37754.1"/>
    <property type="molecule type" value="Genomic_DNA"/>
</dbReference>
<evidence type="ECO:0000256" key="1">
    <source>
        <dbReference type="SAM" id="Phobius"/>
    </source>
</evidence>
<evidence type="ECO:0000313" key="3">
    <source>
        <dbReference type="Proteomes" id="UP000199541"/>
    </source>
</evidence>
<keyword evidence="1" id="KW-1133">Transmembrane helix</keyword>
<name>A0A1H2T3C2_9RHOB</name>
<accession>A0A1H2T3C2</accession>